<dbReference type="SUPFAM" id="SSF54637">
    <property type="entry name" value="Thioesterase/thiol ester dehydrase-isomerase"/>
    <property type="match status" value="1"/>
</dbReference>
<evidence type="ECO:0000259" key="4">
    <source>
        <dbReference type="PROSITE" id="PS51770"/>
    </source>
</evidence>
<dbReference type="InterPro" id="IPR033120">
    <property type="entry name" value="HOTDOG_ACOT"/>
</dbReference>
<protein>
    <submittedName>
        <fullName evidence="5">Thioesterase</fullName>
    </submittedName>
</protein>
<accession>A0AAU8RIW5</accession>
<comment type="similarity">
    <text evidence="1">Belongs to the acyl coenzyme A hydrolase family.</text>
</comment>
<evidence type="ECO:0000313" key="5">
    <source>
        <dbReference type="EMBL" id="AIZ43295.1"/>
    </source>
</evidence>
<proteinExistence type="inferred from homology"/>
<evidence type="ECO:0000313" key="6">
    <source>
        <dbReference type="Proteomes" id="UP000030786"/>
    </source>
</evidence>
<gene>
    <name evidence="5" type="ORF">M666_18110</name>
</gene>
<name>A0AAU8RIW5_9FLAO</name>
<feature type="domain" description="HotDog ACOT-type" evidence="4">
    <location>
        <begin position="9"/>
        <end position="121"/>
    </location>
</feature>
<organism evidence="5 6">
    <name type="scientific">Cellulophaga baltica 18</name>
    <dbReference type="NCBI Taxonomy" id="1348584"/>
    <lineage>
        <taxon>Bacteria</taxon>
        <taxon>Pseudomonadati</taxon>
        <taxon>Bacteroidota</taxon>
        <taxon>Flavobacteriia</taxon>
        <taxon>Flavobacteriales</taxon>
        <taxon>Flavobacteriaceae</taxon>
        <taxon>Cellulophaga</taxon>
    </lineage>
</organism>
<dbReference type="PANTHER" id="PTHR11049">
    <property type="entry name" value="ACYL COENZYME A THIOESTER HYDROLASE"/>
    <property type="match status" value="1"/>
</dbReference>
<dbReference type="PANTHER" id="PTHR11049:SF16">
    <property type="entry name" value="PROTEIN VDLD"/>
    <property type="match status" value="1"/>
</dbReference>
<reference evidence="5 6" key="1">
    <citation type="journal article" date="2014" name="Environ. Microbiol.">
        <title>Contrasting genomic patterns and infection strategies of two co-existing Bacteroidetes podovirus genera.</title>
        <authorList>
            <person name="Holmfeldt K."/>
            <person name="Howard-Varona C."/>
            <person name="Solonenko N."/>
            <person name="Sullivan M.B."/>
        </authorList>
    </citation>
    <scope>NUCLEOTIDE SEQUENCE [LARGE SCALE GENOMIC DNA]</scope>
    <source>
        <strain evidence="5 6">18</strain>
    </source>
</reference>
<evidence type="ECO:0000256" key="1">
    <source>
        <dbReference type="ARBA" id="ARBA00010458"/>
    </source>
</evidence>
<dbReference type="EMBL" id="CP009976">
    <property type="protein sequence ID" value="AIZ43295.1"/>
    <property type="molecule type" value="Genomic_DNA"/>
</dbReference>
<dbReference type="Pfam" id="PF03061">
    <property type="entry name" value="4HBT"/>
    <property type="match status" value="1"/>
</dbReference>
<dbReference type="AlphaFoldDB" id="A0AAU8RIW5"/>
<dbReference type="CDD" id="cd03442">
    <property type="entry name" value="BFIT_BACH"/>
    <property type="match status" value="1"/>
</dbReference>
<dbReference type="InterPro" id="IPR040170">
    <property type="entry name" value="Cytosol_ACT"/>
</dbReference>
<dbReference type="InterPro" id="IPR029069">
    <property type="entry name" value="HotDog_dom_sf"/>
</dbReference>
<dbReference type="Proteomes" id="UP000030786">
    <property type="component" value="Chromosome"/>
</dbReference>
<dbReference type="GO" id="GO:0005829">
    <property type="term" value="C:cytosol"/>
    <property type="evidence" value="ECO:0007669"/>
    <property type="project" value="TreeGrafter"/>
</dbReference>
<evidence type="ECO:0000256" key="2">
    <source>
        <dbReference type="ARBA" id="ARBA00022801"/>
    </source>
</evidence>
<keyword evidence="2 3" id="KW-0378">Hydrolase</keyword>
<dbReference type="PROSITE" id="PS51770">
    <property type="entry name" value="HOTDOG_ACOT"/>
    <property type="match status" value="1"/>
</dbReference>
<sequence length="182" mass="20244">MMKEYKSSKESRISITELMLPAHSNFGGKVHGGYILNLMDQIAFACASKHSRSYCVTASVNKVDFLNPIEVGELVTLKASINYTGRTSMVVGVRVESENIRSGKKKHCNSSYFTMVAKDLDGKSIPVPGLVVDSIEDVRRFARSIQRKSEASSRTSRFDSSNFKVEDYIAHLDGENVKLNLK</sequence>
<dbReference type="GO" id="GO:0006637">
    <property type="term" value="P:acyl-CoA metabolic process"/>
    <property type="evidence" value="ECO:0007669"/>
    <property type="project" value="TreeGrafter"/>
</dbReference>
<dbReference type="InterPro" id="IPR006683">
    <property type="entry name" value="Thioestr_dom"/>
</dbReference>
<dbReference type="GO" id="GO:0052816">
    <property type="term" value="F:long-chain fatty acyl-CoA hydrolase activity"/>
    <property type="evidence" value="ECO:0007669"/>
    <property type="project" value="TreeGrafter"/>
</dbReference>
<evidence type="ECO:0000256" key="3">
    <source>
        <dbReference type="PROSITE-ProRule" id="PRU01106"/>
    </source>
</evidence>
<dbReference type="Gene3D" id="3.10.129.10">
    <property type="entry name" value="Hotdog Thioesterase"/>
    <property type="match status" value="1"/>
</dbReference>
<dbReference type="KEGG" id="cbat:M666_18110"/>